<dbReference type="GO" id="GO:0008168">
    <property type="term" value="F:methyltransferase activity"/>
    <property type="evidence" value="ECO:0007669"/>
    <property type="project" value="UniProtKB-KW"/>
</dbReference>
<dbReference type="SUPFAM" id="SSF53335">
    <property type="entry name" value="S-adenosyl-L-methionine-dependent methyltransferases"/>
    <property type="match status" value="1"/>
</dbReference>
<sequence length="459" mass="49365">MTTGSFEETARPADGPPAAAAAPAVPAAPADGPPAAPGPAGPGAVDPARWPDAARVPRAVLRGRAARLLVERALARLPLRAVLPDGTVLGAGDPGSPALEVLRPEAFFRRLGADGLIGFGESWMAREWDAQDPVGVLTVLASGAAELVPAPLQRLRGAWARRQPAGQRNTVANTRGNIHRHYDLSNDLFALFLDETMTYSSAVFPEGPDGRPDASWDGLAAAQRAKVDRLLDAAGVGAGTRLLEIGTGWGELALRAAARGARVTTVTLSQEQLRLASRRVAEAGYEDRVTLLLRDYRQVGGVYDAVVSVEMIEAVGAEFWPVYFGVLERVLAPGGRIALQAITMPHDRMEASRSTWTWIQKYVFPGGLIPSVEALESATRRHTGLRVVRREAFGPHYAETLRLWRERFAGRAEEVGALGLDAVFRRMWGFYLAYSEAGFRSGYLDVQQLLLTRNGGGAR</sequence>
<organism evidence="7 8">
    <name type="scientific">Streptomyces thermolineatus</name>
    <dbReference type="NCBI Taxonomy" id="44033"/>
    <lineage>
        <taxon>Bacteria</taxon>
        <taxon>Bacillati</taxon>
        <taxon>Actinomycetota</taxon>
        <taxon>Actinomycetes</taxon>
        <taxon>Kitasatosporales</taxon>
        <taxon>Streptomycetaceae</taxon>
        <taxon>Streptomyces</taxon>
    </lineage>
</organism>
<dbReference type="InterPro" id="IPR029063">
    <property type="entry name" value="SAM-dependent_MTases_sf"/>
</dbReference>
<evidence type="ECO:0000256" key="4">
    <source>
        <dbReference type="ARBA" id="ARBA00022691"/>
    </source>
</evidence>
<keyword evidence="2 7" id="KW-0489">Methyltransferase</keyword>
<feature type="compositionally biased region" description="Pro residues" evidence="6">
    <location>
        <begin position="31"/>
        <end position="40"/>
    </location>
</feature>
<dbReference type="InterPro" id="IPR003333">
    <property type="entry name" value="CMAS"/>
</dbReference>
<evidence type="ECO:0000256" key="3">
    <source>
        <dbReference type="ARBA" id="ARBA00022679"/>
    </source>
</evidence>
<feature type="compositionally biased region" description="Low complexity" evidence="6">
    <location>
        <begin position="12"/>
        <end position="30"/>
    </location>
</feature>
<evidence type="ECO:0000256" key="6">
    <source>
        <dbReference type="SAM" id="MobiDB-lite"/>
    </source>
</evidence>
<evidence type="ECO:0000256" key="2">
    <source>
        <dbReference type="ARBA" id="ARBA00022603"/>
    </source>
</evidence>
<feature type="region of interest" description="Disordered" evidence="6">
    <location>
        <begin position="1"/>
        <end position="49"/>
    </location>
</feature>
<gene>
    <name evidence="7" type="ORF">GCM10010406_27890</name>
</gene>
<evidence type="ECO:0000256" key="5">
    <source>
        <dbReference type="ARBA" id="ARBA00023098"/>
    </source>
</evidence>
<evidence type="ECO:0000313" key="8">
    <source>
        <dbReference type="Proteomes" id="UP001501358"/>
    </source>
</evidence>
<dbReference type="PIRSF" id="PIRSF003085">
    <property type="entry name" value="CMAS"/>
    <property type="match status" value="1"/>
</dbReference>
<keyword evidence="8" id="KW-1185">Reference proteome</keyword>
<reference evidence="8" key="1">
    <citation type="journal article" date="2019" name="Int. J. Syst. Evol. Microbiol.">
        <title>The Global Catalogue of Microorganisms (GCM) 10K type strain sequencing project: providing services to taxonomists for standard genome sequencing and annotation.</title>
        <authorList>
            <consortium name="The Broad Institute Genomics Platform"/>
            <consortium name="The Broad Institute Genome Sequencing Center for Infectious Disease"/>
            <person name="Wu L."/>
            <person name="Ma J."/>
        </authorList>
    </citation>
    <scope>NUCLEOTIDE SEQUENCE [LARGE SCALE GENOMIC DNA]</scope>
    <source>
        <strain evidence="8">JCM 6307</strain>
    </source>
</reference>
<evidence type="ECO:0000256" key="1">
    <source>
        <dbReference type="ARBA" id="ARBA00010815"/>
    </source>
</evidence>
<evidence type="ECO:0000313" key="7">
    <source>
        <dbReference type="EMBL" id="GAA2490220.1"/>
    </source>
</evidence>
<accession>A0ABP5Z0J7</accession>
<comment type="similarity">
    <text evidence="1">Belongs to the CFA/CMAS family.</text>
</comment>
<keyword evidence="5" id="KW-0443">Lipid metabolism</keyword>
<keyword evidence="3" id="KW-0808">Transferase</keyword>
<dbReference type="Proteomes" id="UP001501358">
    <property type="component" value="Unassembled WGS sequence"/>
</dbReference>
<dbReference type="PANTHER" id="PTHR43667:SF2">
    <property type="entry name" value="FATTY ACID C-METHYL TRANSFERASE"/>
    <property type="match status" value="1"/>
</dbReference>
<dbReference type="Gene3D" id="3.40.50.150">
    <property type="entry name" value="Vaccinia Virus protein VP39"/>
    <property type="match status" value="1"/>
</dbReference>
<dbReference type="CDD" id="cd02440">
    <property type="entry name" value="AdoMet_MTases"/>
    <property type="match status" value="1"/>
</dbReference>
<dbReference type="GO" id="GO:0032259">
    <property type="term" value="P:methylation"/>
    <property type="evidence" value="ECO:0007669"/>
    <property type="project" value="UniProtKB-KW"/>
</dbReference>
<dbReference type="Pfam" id="PF02353">
    <property type="entry name" value="CMAS"/>
    <property type="match status" value="1"/>
</dbReference>
<dbReference type="PANTHER" id="PTHR43667">
    <property type="entry name" value="CYCLOPROPANE-FATTY-ACYL-PHOSPHOLIPID SYNTHASE"/>
    <property type="match status" value="1"/>
</dbReference>
<proteinExistence type="inferred from homology"/>
<keyword evidence="4" id="KW-0949">S-adenosyl-L-methionine</keyword>
<dbReference type="RefSeq" id="WP_425582660.1">
    <property type="nucleotide sequence ID" value="NZ_BAAATA010000014.1"/>
</dbReference>
<name>A0ABP5Z0J7_9ACTN</name>
<dbReference type="EMBL" id="BAAATA010000014">
    <property type="protein sequence ID" value="GAA2490220.1"/>
    <property type="molecule type" value="Genomic_DNA"/>
</dbReference>
<comment type="caution">
    <text evidence="7">The sequence shown here is derived from an EMBL/GenBank/DDBJ whole genome shotgun (WGS) entry which is preliminary data.</text>
</comment>
<dbReference type="InterPro" id="IPR050723">
    <property type="entry name" value="CFA/CMAS"/>
</dbReference>
<protein>
    <submittedName>
        <fullName evidence="7">Class I SAM-dependent methyltransferase</fullName>
    </submittedName>
</protein>